<sequence>MASGRTLAVIAGSRLDRSKPYWRNQEMGWWSEDDPSGSLMDTRECYGLSLQLKELGWKKVGRTRTLAAPIFTLDAHWRIEWKRVLAIVPLGPMLDFIPAHTYDSLVVHSFEVPAHSSSLSAVYLPTGSLTTPPSRRGFTYKDFQNSELEAK</sequence>
<reference evidence="1 2" key="1">
    <citation type="submission" date="2019-04" db="EMBL/GenBank/DDBJ databases">
        <title>An improved genome assembly and genetic linkage map for asparagus bean, Vigna unguiculata ssp. sesquipedialis.</title>
        <authorList>
            <person name="Xia Q."/>
            <person name="Zhang R."/>
            <person name="Dong Y."/>
        </authorList>
    </citation>
    <scope>NUCLEOTIDE SEQUENCE [LARGE SCALE GENOMIC DNA]</scope>
    <source>
        <tissue evidence="1">Leaf</tissue>
    </source>
</reference>
<evidence type="ECO:0000313" key="2">
    <source>
        <dbReference type="Proteomes" id="UP000501690"/>
    </source>
</evidence>
<evidence type="ECO:0000313" key="1">
    <source>
        <dbReference type="EMBL" id="QCD78508.1"/>
    </source>
</evidence>
<dbReference type="Proteomes" id="UP000501690">
    <property type="component" value="Linkage Group LG1"/>
</dbReference>
<organism evidence="1 2">
    <name type="scientific">Vigna unguiculata</name>
    <name type="common">Cowpea</name>
    <dbReference type="NCBI Taxonomy" id="3917"/>
    <lineage>
        <taxon>Eukaryota</taxon>
        <taxon>Viridiplantae</taxon>
        <taxon>Streptophyta</taxon>
        <taxon>Embryophyta</taxon>
        <taxon>Tracheophyta</taxon>
        <taxon>Spermatophyta</taxon>
        <taxon>Magnoliopsida</taxon>
        <taxon>eudicotyledons</taxon>
        <taxon>Gunneridae</taxon>
        <taxon>Pentapetalae</taxon>
        <taxon>rosids</taxon>
        <taxon>fabids</taxon>
        <taxon>Fabales</taxon>
        <taxon>Fabaceae</taxon>
        <taxon>Papilionoideae</taxon>
        <taxon>50 kb inversion clade</taxon>
        <taxon>NPAAA clade</taxon>
        <taxon>indigoferoid/millettioid clade</taxon>
        <taxon>Phaseoleae</taxon>
        <taxon>Vigna</taxon>
    </lineage>
</organism>
<proteinExistence type="predicted"/>
<dbReference type="EMBL" id="CP039345">
    <property type="protein sequence ID" value="QCD78508.1"/>
    <property type="molecule type" value="Genomic_DNA"/>
</dbReference>
<gene>
    <name evidence="1" type="ORF">DEO72_LG1g2142</name>
</gene>
<keyword evidence="2" id="KW-1185">Reference proteome</keyword>
<name>A0A4D6KLS3_VIGUN</name>
<accession>A0A4D6KLS3</accession>
<dbReference type="AlphaFoldDB" id="A0A4D6KLS3"/>
<protein>
    <submittedName>
        <fullName evidence="1">Uncharacterized protein</fullName>
    </submittedName>
</protein>